<feature type="active site" description="Glycyl thioester intermediate; for adenylyltransferase activity" evidence="11">
    <location>
        <position position="210"/>
    </location>
</feature>
<feature type="active site" description="Cysteine persulfide intermediate; for sulfurtransferase activity" evidence="11">
    <location>
        <position position="376"/>
    </location>
</feature>
<dbReference type="GO" id="GO:0004792">
    <property type="term" value="F:thiosulfate-cyanide sulfurtransferase activity"/>
    <property type="evidence" value="ECO:0007669"/>
    <property type="project" value="TreeGrafter"/>
</dbReference>
<reference evidence="13" key="2">
    <citation type="submission" date="2015-06" db="UniProtKB">
        <authorList>
            <consortium name="EnsemblMetazoa"/>
        </authorList>
    </citation>
    <scope>IDENTIFICATION</scope>
</reference>
<keyword evidence="3 11" id="KW-0808">Transferase</keyword>
<dbReference type="InterPro" id="IPR036873">
    <property type="entry name" value="Rhodanese-like_dom_sf"/>
</dbReference>
<keyword evidence="7 11" id="KW-0862">Zinc</keyword>
<dbReference type="EC" id="2.7.7.-" evidence="11"/>
<dbReference type="InterPro" id="IPR045886">
    <property type="entry name" value="ThiF/MoeB/HesA"/>
</dbReference>
<evidence type="ECO:0000256" key="3">
    <source>
        <dbReference type="ARBA" id="ARBA00022679"/>
    </source>
</evidence>
<dbReference type="UniPathway" id="UPA00988"/>
<evidence type="ECO:0000256" key="4">
    <source>
        <dbReference type="ARBA" id="ARBA00022694"/>
    </source>
</evidence>
<feature type="binding site" evidence="11">
    <location>
        <position position="83"/>
    </location>
    <ligand>
        <name>ATP</name>
        <dbReference type="ChEBI" id="CHEBI:30616"/>
    </ligand>
</feature>
<comment type="subcellular location">
    <subcellularLocation>
        <location evidence="1">Cytoplasm</location>
        <location evidence="1">Cytosol</location>
    </subcellularLocation>
</comment>
<dbReference type="Proteomes" id="UP000015104">
    <property type="component" value="Unassembled WGS sequence"/>
</dbReference>
<dbReference type="GO" id="GO:0005829">
    <property type="term" value="C:cytosol"/>
    <property type="evidence" value="ECO:0007669"/>
    <property type="project" value="UniProtKB-SubCell"/>
</dbReference>
<accession>T1JUR0</accession>
<feature type="binding site" evidence="11">
    <location>
        <begin position="151"/>
        <end position="152"/>
    </location>
    <ligand>
        <name>ATP</name>
        <dbReference type="ChEBI" id="CHEBI:30616"/>
    </ligand>
</feature>
<dbReference type="FunFam" id="3.40.50.720:FF:000206">
    <property type="entry name" value="Adenylyltransferase and sulfurtransferase MOCS3"/>
    <property type="match status" value="1"/>
</dbReference>
<dbReference type="GO" id="GO:0070566">
    <property type="term" value="F:adenylyltransferase activity"/>
    <property type="evidence" value="ECO:0007669"/>
    <property type="project" value="InterPro"/>
</dbReference>
<dbReference type="AlphaFoldDB" id="T1JUR0"/>
<evidence type="ECO:0000313" key="14">
    <source>
        <dbReference type="Proteomes" id="UP000015104"/>
    </source>
</evidence>
<dbReference type="EnsemblMetazoa" id="tetur02g01850.1">
    <property type="protein sequence ID" value="tetur02g01850.1"/>
    <property type="gene ID" value="tetur02g01850"/>
</dbReference>
<feature type="binding site" evidence="11">
    <location>
        <position position="268"/>
    </location>
    <ligand>
        <name>Zn(2+)</name>
        <dbReference type="ChEBI" id="CHEBI:29105"/>
    </ligand>
</feature>
<dbReference type="NCBIfam" id="NF004281">
    <property type="entry name" value="PRK05690.1"/>
    <property type="match status" value="1"/>
</dbReference>
<dbReference type="SMART" id="SM00450">
    <property type="entry name" value="RHOD"/>
    <property type="match status" value="1"/>
</dbReference>
<dbReference type="InterPro" id="IPR001763">
    <property type="entry name" value="Rhodanese-like_dom"/>
</dbReference>
<evidence type="ECO:0000256" key="10">
    <source>
        <dbReference type="ARBA" id="ARBA00023268"/>
    </source>
</evidence>
<keyword evidence="14" id="KW-1185">Reference proteome</keyword>
<dbReference type="SUPFAM" id="SSF69572">
    <property type="entry name" value="Activating enzymes of the ubiquitin-like proteins"/>
    <property type="match status" value="1"/>
</dbReference>
<keyword evidence="4 11" id="KW-0819">tRNA processing</keyword>
<dbReference type="STRING" id="32264.T1JUR0"/>
<keyword evidence="8 11" id="KW-0067">ATP-binding</keyword>
<keyword evidence="9 11" id="KW-0501">Molybdenum cofactor biosynthesis</keyword>
<evidence type="ECO:0000259" key="12">
    <source>
        <dbReference type="PROSITE" id="PS50206"/>
    </source>
</evidence>
<feature type="domain" description="Rhodanese" evidence="12">
    <location>
        <begin position="320"/>
        <end position="420"/>
    </location>
</feature>
<evidence type="ECO:0000256" key="6">
    <source>
        <dbReference type="ARBA" id="ARBA00022741"/>
    </source>
</evidence>
<dbReference type="EMBL" id="CAEY01000780">
    <property type="status" value="NOT_ANNOTATED_CDS"/>
    <property type="molecule type" value="Genomic_DNA"/>
</dbReference>
<dbReference type="HOGENOM" id="CLU_089574_2_0_1"/>
<comment type="cofactor">
    <cofactor evidence="11">
        <name>Zn(2+)</name>
        <dbReference type="ChEBI" id="CHEBI:29105"/>
    </cofactor>
    <text evidence="11">Binds 1 zinc ion per subunit.</text>
</comment>
<dbReference type="CDD" id="cd00757">
    <property type="entry name" value="ThiF_MoeB_HesA_family"/>
    <property type="match status" value="1"/>
</dbReference>
<dbReference type="GO" id="GO:0032447">
    <property type="term" value="P:protein urmylation"/>
    <property type="evidence" value="ECO:0007669"/>
    <property type="project" value="TreeGrafter"/>
</dbReference>
<feature type="binding site" evidence="11">
    <location>
        <begin position="90"/>
        <end position="94"/>
    </location>
    <ligand>
        <name>ATP</name>
        <dbReference type="ChEBI" id="CHEBI:30616"/>
    </ligand>
</feature>
<dbReference type="PANTHER" id="PTHR10953">
    <property type="entry name" value="UBIQUITIN-ACTIVATING ENZYME E1"/>
    <property type="match status" value="1"/>
</dbReference>
<evidence type="ECO:0000256" key="9">
    <source>
        <dbReference type="ARBA" id="ARBA00023150"/>
    </source>
</evidence>
<dbReference type="InterPro" id="IPR035985">
    <property type="entry name" value="Ubiquitin-activating_enz"/>
</dbReference>
<feature type="binding site" evidence="11">
    <location>
        <position position="193"/>
    </location>
    <ligand>
        <name>Zn(2+)</name>
        <dbReference type="ChEBI" id="CHEBI:29105"/>
    </ligand>
</feature>
<dbReference type="Pfam" id="PF00581">
    <property type="entry name" value="Rhodanese"/>
    <property type="match status" value="1"/>
</dbReference>
<dbReference type="PANTHER" id="PTHR10953:SF102">
    <property type="entry name" value="ADENYLYLTRANSFERASE AND SULFURTRANSFERASE MOCS3"/>
    <property type="match status" value="1"/>
</dbReference>
<dbReference type="Gene3D" id="3.40.250.10">
    <property type="entry name" value="Rhodanese-like domain"/>
    <property type="match status" value="1"/>
</dbReference>
<reference evidence="14" key="1">
    <citation type="submission" date="2011-08" db="EMBL/GenBank/DDBJ databases">
        <authorList>
            <person name="Rombauts S."/>
        </authorList>
    </citation>
    <scope>NUCLEOTIDE SEQUENCE</scope>
    <source>
        <strain evidence="14">London</strain>
    </source>
</reference>
<comment type="function">
    <text evidence="11">Plays a central role in 2-thiolation of mcm(5)S(2)U at tRNA wobble positions of cytosolic tRNA(Lys), tRNA(Glu) and tRNA(Gln). Acts by mediating the C-terminal thiocarboxylation of the sulfur carrier URM1. Its N-terminus first activates URM1 as acyl-adenylate (-COAMP), then the persulfide sulfur on the catalytic cysteine is transferred to URM1 to form thiocarboxylation (-COSH) of its C-terminus. The reaction probably involves hydrogen sulfide that is generated from the persulfide intermediate and that acts as nucleophile towards URM1. Subsequently, a transient disulfide bond is formed. Does not use thiosulfate as sulfur donor; NFS1 probably acting as a sulfur donor for thiocarboxylation reactions.</text>
</comment>
<dbReference type="GO" id="GO:0046872">
    <property type="term" value="F:metal ion binding"/>
    <property type="evidence" value="ECO:0007669"/>
    <property type="project" value="UniProtKB-KW"/>
</dbReference>
<evidence type="ECO:0000256" key="2">
    <source>
        <dbReference type="ARBA" id="ARBA00022490"/>
    </source>
</evidence>
<dbReference type="GO" id="GO:0042292">
    <property type="term" value="F:URM1 activating enzyme activity"/>
    <property type="evidence" value="ECO:0007669"/>
    <property type="project" value="TreeGrafter"/>
</dbReference>
<evidence type="ECO:0000256" key="5">
    <source>
        <dbReference type="ARBA" id="ARBA00022723"/>
    </source>
</evidence>
<dbReference type="HAMAP" id="MF_03049">
    <property type="entry name" value="MOCS3_Uba4"/>
    <property type="match status" value="1"/>
</dbReference>
<dbReference type="EC" id="2.8.1.-" evidence="11"/>
<dbReference type="GO" id="GO:0002143">
    <property type="term" value="P:tRNA wobble position uridine thiolation"/>
    <property type="evidence" value="ECO:0007669"/>
    <property type="project" value="InterPro"/>
</dbReference>
<evidence type="ECO:0000256" key="7">
    <source>
        <dbReference type="ARBA" id="ARBA00022833"/>
    </source>
</evidence>
<comment type="pathway">
    <text evidence="11">tRNA modification; 5-methoxycarbonylmethyl-2-thiouridine-tRNA biosynthesis.</text>
</comment>
<name>T1JUR0_TETUR</name>
<keyword evidence="10 11" id="KW-0511">Multifunctional enzyme</keyword>
<evidence type="ECO:0000313" key="13">
    <source>
        <dbReference type="EnsemblMetazoa" id="tetur02g01850.1"/>
    </source>
</evidence>
<dbReference type="InterPro" id="IPR000594">
    <property type="entry name" value="ThiF_NAD_FAD-bd"/>
</dbReference>
<dbReference type="InterPro" id="IPR028885">
    <property type="entry name" value="MOCS3/Uba4"/>
</dbReference>
<evidence type="ECO:0000256" key="11">
    <source>
        <dbReference type="HAMAP-Rule" id="MF_03049"/>
    </source>
</evidence>
<dbReference type="Pfam" id="PF00899">
    <property type="entry name" value="ThiF"/>
    <property type="match status" value="1"/>
</dbReference>
<dbReference type="Gene3D" id="3.40.50.720">
    <property type="entry name" value="NAD(P)-binding Rossmann-like Domain"/>
    <property type="match status" value="1"/>
</dbReference>
<dbReference type="eggNOG" id="KOG2017">
    <property type="taxonomic scope" value="Eukaryota"/>
</dbReference>
<feature type="binding site" evidence="11">
    <location>
        <position position="196"/>
    </location>
    <ligand>
        <name>Zn(2+)</name>
        <dbReference type="ChEBI" id="CHEBI:29105"/>
    </ligand>
</feature>
<comment type="similarity">
    <text evidence="11">In the N-terminal section; belongs to the HesA/MoeB/ThiF family. UBA4 subfamily.</text>
</comment>
<dbReference type="FunFam" id="3.40.250.10:FF:000014">
    <property type="entry name" value="Adenylyltransferase and sulfurtransferase MOCS3"/>
    <property type="match status" value="1"/>
</dbReference>
<evidence type="ECO:0000256" key="8">
    <source>
        <dbReference type="ARBA" id="ARBA00022840"/>
    </source>
</evidence>
<sequence>MSIDYWIEKSLILYRSIIFEIMSDLTKEEISRYSRQLLLPEIGKEGQVKLKSASVLIVGCGGLGCPCAVHLAASGIGKIGLVDHDKVELSNLHRQFLHTESRVGTSKANSIKESLNQLNSDVDYVVYDTKFNKTNAVDIIKEYDVIVDATDNAPTRYLINDASVVSGKPLVSGAALRFEGQLTIYHYNKETPCYRCLFPKPPVPGTVTNCSDGGVLGVIPGIIGSLQALEVIKIITGLEPSYAGKMLLFDGLAGSFRTVTIRGRSKDCAVCGDSPSIGHQLVDYEAFCGTPMCEENKSLKILAPEERLTCSEYKESVVDKDVPHLLIDVRPAVQASVFKLNHAYNIPLSKITNNDGMNNLKEMIEDKKVNKVYFICRRGNASQKACRFTKENLTDIDNIEFKDIIGGMTSWAKEIDTETPIF</sequence>
<dbReference type="GO" id="GO:0006777">
    <property type="term" value="P:Mo-molybdopterin cofactor biosynthetic process"/>
    <property type="evidence" value="ECO:0007669"/>
    <property type="project" value="UniProtKB-UniRule"/>
</dbReference>
<keyword evidence="6 11" id="KW-0547">Nucleotide-binding</keyword>
<feature type="binding site" evidence="11">
    <location>
        <position position="107"/>
    </location>
    <ligand>
        <name>ATP</name>
        <dbReference type="ChEBI" id="CHEBI:30616"/>
    </ligand>
</feature>
<feature type="binding site" evidence="11">
    <location>
        <position position="271"/>
    </location>
    <ligand>
        <name>Zn(2+)</name>
        <dbReference type="ChEBI" id="CHEBI:29105"/>
    </ligand>
</feature>
<dbReference type="PROSITE" id="PS50206">
    <property type="entry name" value="RHODANESE_3"/>
    <property type="match status" value="1"/>
</dbReference>
<dbReference type="GO" id="GO:0005524">
    <property type="term" value="F:ATP binding"/>
    <property type="evidence" value="ECO:0007669"/>
    <property type="project" value="UniProtKB-KW"/>
</dbReference>
<proteinExistence type="inferred from homology"/>
<protein>
    <recommendedName>
        <fullName evidence="11">Adenylyltransferase and sulfurtransferase MOCS3 homolog</fullName>
    </recommendedName>
    <alternativeName>
        <fullName evidence="11">UBA4 homolog</fullName>
    </alternativeName>
    <alternativeName>
        <fullName evidence="11">Ubiquitin-like protein activator 4 homolog</fullName>
    </alternativeName>
    <domain>
        <recommendedName>
            <fullName evidence="11">Adenylyltransferase</fullName>
            <ecNumber evidence="11">2.7.7.-</ecNumber>
        </recommendedName>
    </domain>
    <domain>
        <recommendedName>
            <fullName evidence="11">Sulfurtransferase</fullName>
            <ecNumber evidence="11">2.8.1.-</ecNumber>
        </recommendedName>
    </domain>
</protein>
<keyword evidence="2 11" id="KW-0963">Cytoplasm</keyword>
<keyword evidence="5 11" id="KW-0479">Metal-binding</keyword>
<feature type="binding site" evidence="11">
    <location>
        <position position="62"/>
    </location>
    <ligand>
        <name>ATP</name>
        <dbReference type="ChEBI" id="CHEBI:30616"/>
    </ligand>
</feature>
<evidence type="ECO:0000256" key="1">
    <source>
        <dbReference type="ARBA" id="ARBA00004514"/>
    </source>
</evidence>
<organism evidence="13 14">
    <name type="scientific">Tetranychus urticae</name>
    <name type="common">Two-spotted spider mite</name>
    <dbReference type="NCBI Taxonomy" id="32264"/>
    <lineage>
        <taxon>Eukaryota</taxon>
        <taxon>Metazoa</taxon>
        <taxon>Ecdysozoa</taxon>
        <taxon>Arthropoda</taxon>
        <taxon>Chelicerata</taxon>
        <taxon>Arachnida</taxon>
        <taxon>Acari</taxon>
        <taxon>Acariformes</taxon>
        <taxon>Trombidiformes</taxon>
        <taxon>Prostigmata</taxon>
        <taxon>Eleutherengona</taxon>
        <taxon>Raphignathae</taxon>
        <taxon>Tetranychoidea</taxon>
        <taxon>Tetranychidae</taxon>
        <taxon>Tetranychus</taxon>
    </lineage>
</organism>